<dbReference type="AlphaFoldDB" id="A0A3D8SDD2"/>
<feature type="region of interest" description="Disordered" evidence="1">
    <location>
        <begin position="1"/>
        <end position="32"/>
    </location>
</feature>
<dbReference type="Proteomes" id="UP000256645">
    <property type="component" value="Unassembled WGS sequence"/>
</dbReference>
<evidence type="ECO:0000313" key="2">
    <source>
        <dbReference type="EMBL" id="RDW84350.1"/>
    </source>
</evidence>
<accession>A0A3D8SDD2</accession>
<proteinExistence type="predicted"/>
<name>A0A3D8SDD2_9HELO</name>
<sequence length="191" mass="20394">MSAGNAHLAEANTPRAFPVADKDARTSAGDSGSKDFFRHRVVCGTAHGNTPLVDQRQQGTNPLELSLRSKPTVPRVEFAAQEPRNPLSLGFFCIHLGQSGTSLPPGLYMLDCDGVPVDGSCAWSSRPDAGLRISHGYHLRGTSKQKCGFELTHAARNNECMKRLGYTLLLRGSSATEQGSGADSGRGKKLT</sequence>
<keyword evidence="3" id="KW-1185">Reference proteome</keyword>
<dbReference type="EMBL" id="PDLM01000002">
    <property type="protein sequence ID" value="RDW84350.1"/>
    <property type="molecule type" value="Genomic_DNA"/>
</dbReference>
<evidence type="ECO:0000313" key="3">
    <source>
        <dbReference type="Proteomes" id="UP000256645"/>
    </source>
</evidence>
<organism evidence="2 3">
    <name type="scientific">Coleophoma cylindrospora</name>
    <dbReference type="NCBI Taxonomy" id="1849047"/>
    <lineage>
        <taxon>Eukaryota</taxon>
        <taxon>Fungi</taxon>
        <taxon>Dikarya</taxon>
        <taxon>Ascomycota</taxon>
        <taxon>Pezizomycotina</taxon>
        <taxon>Leotiomycetes</taxon>
        <taxon>Helotiales</taxon>
        <taxon>Dermateaceae</taxon>
        <taxon>Coleophoma</taxon>
    </lineage>
</organism>
<evidence type="ECO:0000256" key="1">
    <source>
        <dbReference type="SAM" id="MobiDB-lite"/>
    </source>
</evidence>
<comment type="caution">
    <text evidence="2">The sequence shown here is derived from an EMBL/GenBank/DDBJ whole genome shotgun (WGS) entry which is preliminary data.</text>
</comment>
<gene>
    <name evidence="2" type="ORF">BP6252_01940</name>
</gene>
<reference evidence="2 3" key="1">
    <citation type="journal article" date="2018" name="IMA Fungus">
        <title>IMA Genome-F 9: Draft genome sequence of Annulohypoxylon stygium, Aspergillus mulundensis, Berkeleyomyces basicola (syn. Thielaviopsis basicola), Ceratocystis smalleyi, two Cercospora beticola strains, Coleophoma cylindrospora, Fusarium fracticaudum, Phialophora cf. hyalina, and Morchella septimelata.</title>
        <authorList>
            <person name="Wingfield B.D."/>
            <person name="Bills G.F."/>
            <person name="Dong Y."/>
            <person name="Huang W."/>
            <person name="Nel W.J."/>
            <person name="Swalarsk-Parry B.S."/>
            <person name="Vaghefi N."/>
            <person name="Wilken P.M."/>
            <person name="An Z."/>
            <person name="de Beer Z.W."/>
            <person name="De Vos L."/>
            <person name="Chen L."/>
            <person name="Duong T.A."/>
            <person name="Gao Y."/>
            <person name="Hammerbacher A."/>
            <person name="Kikkert J.R."/>
            <person name="Li Y."/>
            <person name="Li H."/>
            <person name="Li K."/>
            <person name="Li Q."/>
            <person name="Liu X."/>
            <person name="Ma X."/>
            <person name="Naidoo K."/>
            <person name="Pethybridge S.J."/>
            <person name="Sun J."/>
            <person name="Steenkamp E.T."/>
            <person name="van der Nest M.A."/>
            <person name="van Wyk S."/>
            <person name="Wingfield M.J."/>
            <person name="Xiong C."/>
            <person name="Yue Q."/>
            <person name="Zhang X."/>
        </authorList>
    </citation>
    <scope>NUCLEOTIDE SEQUENCE [LARGE SCALE GENOMIC DNA]</scope>
    <source>
        <strain evidence="2 3">BP6252</strain>
    </source>
</reference>
<protein>
    <submittedName>
        <fullName evidence="2">Uncharacterized protein</fullName>
    </submittedName>
</protein>